<accession>A0A7S3H0S9</accession>
<evidence type="ECO:0008006" key="6">
    <source>
        <dbReference type="Google" id="ProtNLM"/>
    </source>
</evidence>
<dbReference type="GO" id="GO:0008270">
    <property type="term" value="F:zinc ion binding"/>
    <property type="evidence" value="ECO:0007669"/>
    <property type="project" value="UniProtKB-KW"/>
</dbReference>
<organism evidence="5">
    <name type="scientific">Spumella elongata</name>
    <dbReference type="NCBI Taxonomy" id="89044"/>
    <lineage>
        <taxon>Eukaryota</taxon>
        <taxon>Sar</taxon>
        <taxon>Stramenopiles</taxon>
        <taxon>Ochrophyta</taxon>
        <taxon>Chrysophyceae</taxon>
        <taxon>Chromulinales</taxon>
        <taxon>Chromulinaceae</taxon>
        <taxon>Spumella</taxon>
    </lineage>
</organism>
<feature type="domain" description="SWIM-type" evidence="4">
    <location>
        <begin position="89"/>
        <end position="121"/>
    </location>
</feature>
<dbReference type="GO" id="GO:0061630">
    <property type="term" value="F:ubiquitin protein ligase activity"/>
    <property type="evidence" value="ECO:0007669"/>
    <property type="project" value="InterPro"/>
</dbReference>
<dbReference type="PANTHER" id="PTHR21540:SF0">
    <property type="entry name" value="PHD FAMILY PROTEIN"/>
    <property type="match status" value="1"/>
</dbReference>
<feature type="region of interest" description="Disordered" evidence="2">
    <location>
        <begin position="27"/>
        <end position="46"/>
    </location>
</feature>
<name>A0A7S3H0S9_9STRA</name>
<dbReference type="PANTHER" id="PTHR21540">
    <property type="entry name" value="RING FINGER AND SWIM DOMAIN-CONTAINING PROTEIN 2"/>
    <property type="match status" value="1"/>
</dbReference>
<dbReference type="SUPFAM" id="SSF57850">
    <property type="entry name" value="RING/U-box"/>
    <property type="match status" value="1"/>
</dbReference>
<evidence type="ECO:0000313" key="5">
    <source>
        <dbReference type="EMBL" id="CAE0281921.1"/>
    </source>
</evidence>
<dbReference type="InterPro" id="IPR013083">
    <property type="entry name" value="Znf_RING/FYVE/PHD"/>
</dbReference>
<dbReference type="Gene3D" id="3.30.40.10">
    <property type="entry name" value="Zinc/RING finger domain, C3HC4 (zinc finger)"/>
    <property type="match status" value="1"/>
</dbReference>
<dbReference type="AlphaFoldDB" id="A0A7S3H0S9"/>
<dbReference type="InterPro" id="IPR007527">
    <property type="entry name" value="Znf_SWIM"/>
</dbReference>
<evidence type="ECO:0000256" key="1">
    <source>
        <dbReference type="PROSITE-ProRule" id="PRU00175"/>
    </source>
</evidence>
<dbReference type="EMBL" id="HBIC01021536">
    <property type="protein sequence ID" value="CAE0281921.1"/>
    <property type="molecule type" value="Transcribed_RNA"/>
</dbReference>
<keyword evidence="1" id="KW-0863">Zinc-finger</keyword>
<evidence type="ECO:0000259" key="4">
    <source>
        <dbReference type="PROSITE" id="PS50966"/>
    </source>
</evidence>
<dbReference type="InterPro" id="IPR001841">
    <property type="entry name" value="Znf_RING"/>
</dbReference>
<sequence>MGAAPKKATTPAAKSVQDAKAVAAPAAAPAFPAEKRARRHVSKPNADVRDRISRAFHQKLFLVDQEDITSEVCGLGRKFAVMGTTGNIYDVKIQQQPTCSCPDCARGKLCKHIIFVMVKVLQVDRNSELIYQNALLQSELSTIFIHAPPIHNGVLANRNVVNAYKKAIHGEPIDLTEDDKPTEVPVVVEKKPEGECPVCFDSLEVALTLLDSCATCRNFIHKECLQNWIKVKRTCCYCRSSWCSHGTASAATSSSSGAGAAAAGVARDEGYVNLGAIQGLSGRRDTSSYHYNRYGRYGYHYGDEGGGDY</sequence>
<evidence type="ECO:0000256" key="2">
    <source>
        <dbReference type="SAM" id="MobiDB-lite"/>
    </source>
</evidence>
<gene>
    <name evidence="5" type="ORF">SELO1098_LOCUS10755</name>
</gene>
<reference evidence="5" key="1">
    <citation type="submission" date="2021-01" db="EMBL/GenBank/DDBJ databases">
        <authorList>
            <person name="Corre E."/>
            <person name="Pelletier E."/>
            <person name="Niang G."/>
            <person name="Scheremetjew M."/>
            <person name="Finn R."/>
            <person name="Kale V."/>
            <person name="Holt S."/>
            <person name="Cochrane G."/>
            <person name="Meng A."/>
            <person name="Brown T."/>
            <person name="Cohen L."/>
        </authorList>
    </citation>
    <scope>NUCLEOTIDE SEQUENCE</scope>
    <source>
        <strain evidence="5">CCAP 955/1</strain>
    </source>
</reference>
<proteinExistence type="predicted"/>
<protein>
    <recommendedName>
        <fullName evidence="6">SWIM-type domain-containing protein</fullName>
    </recommendedName>
</protein>
<feature type="domain" description="RING-type" evidence="3">
    <location>
        <begin position="196"/>
        <end position="239"/>
    </location>
</feature>
<keyword evidence="1" id="KW-0479">Metal-binding</keyword>
<keyword evidence="1" id="KW-0862">Zinc</keyword>
<dbReference type="PROSITE" id="PS50089">
    <property type="entry name" value="ZF_RING_2"/>
    <property type="match status" value="1"/>
</dbReference>
<feature type="region of interest" description="Disordered" evidence="2">
    <location>
        <begin position="1"/>
        <end position="20"/>
    </location>
</feature>
<dbReference type="PROSITE" id="PS50966">
    <property type="entry name" value="ZF_SWIM"/>
    <property type="match status" value="1"/>
</dbReference>
<dbReference type="InterPro" id="IPR039903">
    <property type="entry name" value="Zswim2"/>
</dbReference>
<evidence type="ECO:0000259" key="3">
    <source>
        <dbReference type="PROSITE" id="PS50089"/>
    </source>
</evidence>
<dbReference type="Pfam" id="PF04434">
    <property type="entry name" value="SWIM"/>
    <property type="match status" value="1"/>
</dbReference>